<dbReference type="PATRIC" id="fig|466.6.peg.2215"/>
<organism evidence="1 2">
    <name type="scientific">Legionella maceachernii</name>
    <dbReference type="NCBI Taxonomy" id="466"/>
    <lineage>
        <taxon>Bacteria</taxon>
        <taxon>Pseudomonadati</taxon>
        <taxon>Pseudomonadota</taxon>
        <taxon>Gammaproteobacteria</taxon>
        <taxon>Legionellales</taxon>
        <taxon>Legionellaceae</taxon>
        <taxon>Legionella</taxon>
    </lineage>
</organism>
<dbReference type="RefSeq" id="WP_058452840.1">
    <property type="nucleotide sequence ID" value="NZ_CAAAIB010000020.1"/>
</dbReference>
<keyword evidence="2" id="KW-1185">Reference proteome</keyword>
<accession>A0A0W0VXZ6</accession>
<dbReference type="STRING" id="466.Lmac_2089"/>
<comment type="caution">
    <text evidence="1">The sequence shown here is derived from an EMBL/GenBank/DDBJ whole genome shotgun (WGS) entry which is preliminary data.</text>
</comment>
<dbReference type="EMBL" id="LNYL01000045">
    <property type="protein sequence ID" value="KTD25111.1"/>
    <property type="molecule type" value="Genomic_DNA"/>
</dbReference>
<reference evidence="1 2" key="1">
    <citation type="submission" date="2015-11" db="EMBL/GenBank/DDBJ databases">
        <title>Genomic analysis of 38 Legionella species identifies large and diverse effector repertoires.</title>
        <authorList>
            <person name="Burstein D."/>
            <person name="Amaro F."/>
            <person name="Zusman T."/>
            <person name="Lifshitz Z."/>
            <person name="Cohen O."/>
            <person name="Gilbert J.A."/>
            <person name="Pupko T."/>
            <person name="Shuman H.A."/>
            <person name="Segal G."/>
        </authorList>
    </citation>
    <scope>NUCLEOTIDE SEQUENCE [LARGE SCALE GENOMIC DNA]</scope>
    <source>
        <strain evidence="1 2">PX-1-G2-E2</strain>
    </source>
</reference>
<protein>
    <recommendedName>
        <fullName evidence="3">Protein required for attachment to host cells</fullName>
    </recommendedName>
</protein>
<dbReference type="OrthoDB" id="5647945at2"/>
<dbReference type="InterPro" id="IPR019291">
    <property type="entry name" value="Host_attachment_protein"/>
</dbReference>
<dbReference type="AlphaFoldDB" id="A0A0W0VXZ6"/>
<evidence type="ECO:0008006" key="3">
    <source>
        <dbReference type="Google" id="ProtNLM"/>
    </source>
</evidence>
<name>A0A0W0VXZ6_9GAMM</name>
<dbReference type="Pfam" id="PF10116">
    <property type="entry name" value="Host_attach"/>
    <property type="match status" value="1"/>
</dbReference>
<dbReference type="Proteomes" id="UP000054908">
    <property type="component" value="Unassembled WGS sequence"/>
</dbReference>
<gene>
    <name evidence="1" type="ORF">Lmac_2089</name>
</gene>
<evidence type="ECO:0000313" key="2">
    <source>
        <dbReference type="Proteomes" id="UP000054908"/>
    </source>
</evidence>
<evidence type="ECO:0000313" key="1">
    <source>
        <dbReference type="EMBL" id="KTD25111.1"/>
    </source>
</evidence>
<proteinExistence type="predicted"/>
<sequence>MTEKHATWLLVFDSTCCRIYDYTKHKIDLIKEIQHPENKLRDIEITSDKPGRYQAMGQAHGTYTQPTDPKEIKIENFSKEIAKILEYNNTVHGYEKLILVAPPHINGLLLKHLDKQVKKRVTHHIEKDFIHLSEDKLLDHLNEALEK</sequence>